<keyword evidence="4" id="KW-1185">Reference proteome</keyword>
<dbReference type="SFLD" id="SFLDG01129">
    <property type="entry name" value="C1.5:_HAD__Beta-PGM__Phosphata"/>
    <property type="match status" value="1"/>
</dbReference>
<gene>
    <name evidence="3" type="ORF">N782_06760</name>
</gene>
<dbReference type="Gene3D" id="1.10.150.240">
    <property type="entry name" value="Putative phosphatase, domain 2"/>
    <property type="match status" value="1"/>
</dbReference>
<dbReference type="SFLD" id="SFLDS00003">
    <property type="entry name" value="Haloacid_Dehalogenase"/>
    <property type="match status" value="1"/>
</dbReference>
<sequence>MSLAIIFDMDGTLFQTEKILELSLDDTFDYLRSLDEWRGETPIDTYRNIMGIPLPKVWETLLPNHSIEVRNQMNDYFLERLIENITKGKGALYPNVKEVFQSLKENNHPIFIASNGLTDYLQAIVSYYNLDHWVTETFSIQQIQTLDKADLVHEILQKYNISKAAVVGDRISDIRAAKHNGLLSIGCNFDFAREDELSQAEIIIEDLLDLPEQISQLEKYKQLSSYKFKYLRKLTLKYLWKTYKVYLSLLVNKIPQFLR</sequence>
<dbReference type="Proteomes" id="UP000030147">
    <property type="component" value="Unassembled WGS sequence"/>
</dbReference>
<dbReference type="AlphaFoldDB" id="A0A0A2TFH9"/>
<dbReference type="InterPro" id="IPR041492">
    <property type="entry name" value="HAD_2"/>
</dbReference>
<name>A0A0A2TFH9_9BACI</name>
<protein>
    <submittedName>
        <fullName evidence="3">MTA/SAH nucleosidase</fullName>
    </submittedName>
</protein>
<dbReference type="InterPro" id="IPR023198">
    <property type="entry name" value="PGP-like_dom2"/>
</dbReference>
<dbReference type="InterPro" id="IPR036412">
    <property type="entry name" value="HAD-like_sf"/>
</dbReference>
<accession>A0A0A2TFH9</accession>
<dbReference type="GO" id="GO:0006281">
    <property type="term" value="P:DNA repair"/>
    <property type="evidence" value="ECO:0007669"/>
    <property type="project" value="TreeGrafter"/>
</dbReference>
<dbReference type="PANTHER" id="PTHR43434">
    <property type="entry name" value="PHOSPHOGLYCOLATE PHOSPHATASE"/>
    <property type="match status" value="1"/>
</dbReference>
<dbReference type="Pfam" id="PF13419">
    <property type="entry name" value="HAD_2"/>
    <property type="match status" value="1"/>
</dbReference>
<dbReference type="InterPro" id="IPR050155">
    <property type="entry name" value="HAD-like_hydrolase_sf"/>
</dbReference>
<dbReference type="SUPFAM" id="SSF56784">
    <property type="entry name" value="HAD-like"/>
    <property type="match status" value="1"/>
</dbReference>
<dbReference type="STRING" id="1385514.N782_06760"/>
<organism evidence="3 4">
    <name type="scientific">Pontibacillus yanchengensis Y32</name>
    <dbReference type="NCBI Taxonomy" id="1385514"/>
    <lineage>
        <taxon>Bacteria</taxon>
        <taxon>Bacillati</taxon>
        <taxon>Bacillota</taxon>
        <taxon>Bacilli</taxon>
        <taxon>Bacillales</taxon>
        <taxon>Bacillaceae</taxon>
        <taxon>Pontibacillus</taxon>
    </lineage>
</organism>
<evidence type="ECO:0000313" key="4">
    <source>
        <dbReference type="Proteomes" id="UP000030147"/>
    </source>
</evidence>
<dbReference type="GO" id="GO:0005829">
    <property type="term" value="C:cytosol"/>
    <property type="evidence" value="ECO:0007669"/>
    <property type="project" value="TreeGrafter"/>
</dbReference>
<dbReference type="InterPro" id="IPR023214">
    <property type="entry name" value="HAD_sf"/>
</dbReference>
<keyword evidence="2" id="KW-0460">Magnesium</keyword>
<comment type="caution">
    <text evidence="3">The sequence shown here is derived from an EMBL/GenBank/DDBJ whole genome shotgun (WGS) entry which is preliminary data.</text>
</comment>
<evidence type="ECO:0000256" key="2">
    <source>
        <dbReference type="ARBA" id="ARBA00022842"/>
    </source>
</evidence>
<dbReference type="Gene3D" id="3.40.50.1000">
    <property type="entry name" value="HAD superfamily/HAD-like"/>
    <property type="match status" value="1"/>
</dbReference>
<evidence type="ECO:0000256" key="1">
    <source>
        <dbReference type="ARBA" id="ARBA00022801"/>
    </source>
</evidence>
<keyword evidence="1" id="KW-0378">Hydrolase</keyword>
<dbReference type="PANTHER" id="PTHR43434:SF1">
    <property type="entry name" value="PHOSPHOGLYCOLATE PHOSPHATASE"/>
    <property type="match status" value="1"/>
</dbReference>
<evidence type="ECO:0000313" key="3">
    <source>
        <dbReference type="EMBL" id="KGP73193.1"/>
    </source>
</evidence>
<reference evidence="3 4" key="1">
    <citation type="journal article" date="2015" name="Stand. Genomic Sci.">
        <title>High quality draft genome sequence of the moderately halophilic bacterium Pontibacillus yanchengensis Y32(T) and comparison among Pontibacillus genomes.</title>
        <authorList>
            <person name="Huang J."/>
            <person name="Qiao Z.X."/>
            <person name="Tang J.W."/>
            <person name="Wang G."/>
        </authorList>
    </citation>
    <scope>NUCLEOTIDE SEQUENCE [LARGE SCALE GENOMIC DNA]</scope>
    <source>
        <strain evidence="3 4">Y32</strain>
    </source>
</reference>
<proteinExistence type="predicted"/>
<dbReference type="OrthoDB" id="9792518at2"/>
<dbReference type="EMBL" id="AVBF01000016">
    <property type="protein sequence ID" value="KGP73193.1"/>
    <property type="molecule type" value="Genomic_DNA"/>
</dbReference>
<dbReference type="eggNOG" id="COG0546">
    <property type="taxonomic scope" value="Bacteria"/>
</dbReference>
<dbReference type="GO" id="GO:0008967">
    <property type="term" value="F:phosphoglycolate phosphatase activity"/>
    <property type="evidence" value="ECO:0007669"/>
    <property type="project" value="TreeGrafter"/>
</dbReference>